<organism evidence="1 2">
    <name type="scientific">Leptospira kmetyi</name>
    <dbReference type="NCBI Taxonomy" id="408139"/>
    <lineage>
        <taxon>Bacteria</taxon>
        <taxon>Pseudomonadati</taxon>
        <taxon>Spirochaetota</taxon>
        <taxon>Spirochaetia</taxon>
        <taxon>Leptospirales</taxon>
        <taxon>Leptospiraceae</taxon>
        <taxon>Leptospira</taxon>
    </lineage>
</organism>
<comment type="caution">
    <text evidence="1">The sequence shown here is derived from an EMBL/GenBank/DDBJ whole genome shotgun (WGS) entry which is preliminary data.</text>
</comment>
<reference evidence="1 2" key="1">
    <citation type="submission" date="2017-07" db="EMBL/GenBank/DDBJ databases">
        <title>Leptospira spp. isolated from tropical soils.</title>
        <authorList>
            <person name="Thibeaux R."/>
            <person name="Iraola G."/>
            <person name="Ferres I."/>
            <person name="Bierque E."/>
            <person name="Girault D."/>
            <person name="Soupe-Gilbert M.-E."/>
            <person name="Picardeau M."/>
            <person name="Goarant C."/>
        </authorList>
    </citation>
    <scope>NUCLEOTIDE SEQUENCE [LARGE SCALE GENOMIC DNA]</scope>
    <source>
        <strain evidence="1 2">JW2-C-B1</strain>
    </source>
</reference>
<accession>A0ABX4N5Q4</accession>
<sequence length="61" mass="7207">MEVRTIDSNLDKGANQKPEIRREVLRKLILNFVQELYFGNRNFEEIVNDQVLDLESWIDAA</sequence>
<proteinExistence type="predicted"/>
<evidence type="ECO:0000313" key="2">
    <source>
        <dbReference type="Proteomes" id="UP000231919"/>
    </source>
</evidence>
<dbReference type="EMBL" id="NPDP01000033">
    <property type="protein sequence ID" value="PJZ28723.1"/>
    <property type="molecule type" value="Genomic_DNA"/>
</dbReference>
<keyword evidence="2" id="KW-1185">Reference proteome</keyword>
<dbReference type="Proteomes" id="UP000231919">
    <property type="component" value="Unassembled WGS sequence"/>
</dbReference>
<evidence type="ECO:0000313" key="1">
    <source>
        <dbReference type="EMBL" id="PJZ28723.1"/>
    </source>
</evidence>
<name>A0ABX4N5Q4_9LEPT</name>
<gene>
    <name evidence="1" type="ORF">CH378_16105</name>
</gene>
<protein>
    <submittedName>
        <fullName evidence="1">Uncharacterized protein</fullName>
    </submittedName>
</protein>